<dbReference type="EMBL" id="CP053708">
    <property type="protein sequence ID" value="QKE92028.1"/>
    <property type="molecule type" value="Genomic_DNA"/>
</dbReference>
<accession>A0A6M8HUK7</accession>
<dbReference type="RefSeq" id="WP_171833710.1">
    <property type="nucleotide sequence ID" value="NZ_CP053708.1"/>
</dbReference>
<protein>
    <submittedName>
        <fullName evidence="1">Uncharacterized protein</fullName>
    </submittedName>
</protein>
<evidence type="ECO:0000313" key="1">
    <source>
        <dbReference type="EMBL" id="QKE92028.1"/>
    </source>
</evidence>
<dbReference type="KEGG" id="lck:HN018_20095"/>
<proteinExistence type="predicted"/>
<sequence length="62" mass="6657">MSQRLTLTAAPGAVFMRLNMPLIEMTPGEALRVCEELMSCVGTALAAEDGSALHRMISKHVV</sequence>
<gene>
    <name evidence="1" type="ORF">HN018_20095</name>
</gene>
<dbReference type="AlphaFoldDB" id="A0A6M8HUK7"/>
<organism evidence="1 2">
    <name type="scientific">Lichenicola cladoniae</name>
    <dbReference type="NCBI Taxonomy" id="1484109"/>
    <lineage>
        <taxon>Bacteria</taxon>
        <taxon>Pseudomonadati</taxon>
        <taxon>Pseudomonadota</taxon>
        <taxon>Alphaproteobacteria</taxon>
        <taxon>Acetobacterales</taxon>
        <taxon>Acetobacteraceae</taxon>
        <taxon>Lichenicola</taxon>
    </lineage>
</organism>
<dbReference type="Proteomes" id="UP000500767">
    <property type="component" value="Chromosome"/>
</dbReference>
<reference evidence="1 2" key="1">
    <citation type="journal article" date="2014" name="World J. Microbiol. Biotechnol.">
        <title>Biodiversity and physiological characteristics of Antarctic and Arctic lichens-associated bacteria.</title>
        <authorList>
            <person name="Lee Y.M."/>
            <person name="Kim E.H."/>
            <person name="Lee H.K."/>
            <person name="Hong S.G."/>
        </authorList>
    </citation>
    <scope>NUCLEOTIDE SEQUENCE [LARGE SCALE GENOMIC DNA]</scope>
    <source>
        <strain evidence="1 2">PAMC 26569</strain>
    </source>
</reference>
<evidence type="ECO:0000313" key="2">
    <source>
        <dbReference type="Proteomes" id="UP000500767"/>
    </source>
</evidence>
<name>A0A6M8HUK7_9PROT</name>
<keyword evidence="2" id="KW-1185">Reference proteome</keyword>